<evidence type="ECO:0000256" key="5">
    <source>
        <dbReference type="ARBA" id="ARBA00022741"/>
    </source>
</evidence>
<feature type="binding site" evidence="9">
    <location>
        <begin position="1028"/>
        <end position="1035"/>
    </location>
    <ligand>
        <name>ATP</name>
        <dbReference type="ChEBI" id="CHEBI:30616"/>
    </ligand>
</feature>
<keyword evidence="4" id="KW-0677">Repeat</keyword>
<dbReference type="PROSITE" id="PS50901">
    <property type="entry name" value="FTSK"/>
    <property type="match status" value="3"/>
</dbReference>
<dbReference type="InterPro" id="IPR023836">
    <property type="entry name" value="EccCa-like_Actinobacteria"/>
</dbReference>
<keyword evidence="5 9" id="KW-0547">Nucleotide-binding</keyword>
<dbReference type="GO" id="GO:0005886">
    <property type="term" value="C:plasma membrane"/>
    <property type="evidence" value="ECO:0007669"/>
    <property type="project" value="UniProtKB-SubCell"/>
</dbReference>
<feature type="binding site" evidence="9">
    <location>
        <begin position="433"/>
        <end position="440"/>
    </location>
    <ligand>
        <name>ATP</name>
        <dbReference type="ChEBI" id="CHEBI:30616"/>
    </ligand>
</feature>
<dbReference type="NCBIfam" id="TIGR03924">
    <property type="entry name" value="T7SS_EccC_a"/>
    <property type="match status" value="1"/>
</dbReference>
<evidence type="ECO:0000256" key="1">
    <source>
        <dbReference type="ARBA" id="ARBA00004651"/>
    </source>
</evidence>
<keyword evidence="8" id="KW-0472">Membrane</keyword>
<evidence type="ECO:0000256" key="8">
    <source>
        <dbReference type="ARBA" id="ARBA00023136"/>
    </source>
</evidence>
<dbReference type="OrthoDB" id="9807790at2"/>
<dbReference type="InterPro" id="IPR050206">
    <property type="entry name" value="FtsK/SpoIIIE/SftA"/>
</dbReference>
<evidence type="ECO:0000256" key="4">
    <source>
        <dbReference type="ARBA" id="ARBA00022737"/>
    </source>
</evidence>
<dbReference type="InterPro" id="IPR027417">
    <property type="entry name" value="P-loop_NTPase"/>
</dbReference>
<evidence type="ECO:0000256" key="9">
    <source>
        <dbReference type="PROSITE-ProRule" id="PRU00289"/>
    </source>
</evidence>
<keyword evidence="2" id="KW-1003">Cell membrane</keyword>
<comment type="caution">
    <text evidence="11">The sequence shown here is derived from an EMBL/GenBank/DDBJ whole genome shotgun (WGS) entry which is preliminary data.</text>
</comment>
<evidence type="ECO:0000256" key="7">
    <source>
        <dbReference type="ARBA" id="ARBA00022989"/>
    </source>
</evidence>
<protein>
    <submittedName>
        <fullName evidence="11">Type VII secretion protein EccC</fullName>
    </submittedName>
</protein>
<dbReference type="InterPro" id="IPR023837">
    <property type="entry name" value="EccCb-like_Actinobacteria"/>
</dbReference>
<comment type="subcellular location">
    <subcellularLocation>
        <location evidence="1">Cell membrane</location>
        <topology evidence="1">Multi-pass membrane protein</topology>
    </subcellularLocation>
</comment>
<feature type="domain" description="FtsK" evidence="10">
    <location>
        <begin position="1011"/>
        <end position="1195"/>
    </location>
</feature>
<dbReference type="SUPFAM" id="SSF52540">
    <property type="entry name" value="P-loop containing nucleoside triphosphate hydrolases"/>
    <property type="match status" value="3"/>
</dbReference>
<dbReference type="Proteomes" id="UP000192513">
    <property type="component" value="Unassembled WGS sequence"/>
</dbReference>
<organism evidence="11 12">
    <name type="scientific">Mycobacterium paraseoulense</name>
    <dbReference type="NCBI Taxonomy" id="590652"/>
    <lineage>
        <taxon>Bacteria</taxon>
        <taxon>Bacillati</taxon>
        <taxon>Actinomycetota</taxon>
        <taxon>Actinomycetes</taxon>
        <taxon>Mycobacteriales</taxon>
        <taxon>Mycobacteriaceae</taxon>
        <taxon>Mycobacterium</taxon>
    </lineage>
</organism>
<evidence type="ECO:0000256" key="3">
    <source>
        <dbReference type="ARBA" id="ARBA00022692"/>
    </source>
</evidence>
<evidence type="ECO:0000256" key="2">
    <source>
        <dbReference type="ARBA" id="ARBA00022475"/>
    </source>
</evidence>
<evidence type="ECO:0000259" key="10">
    <source>
        <dbReference type="PROSITE" id="PS50901"/>
    </source>
</evidence>
<dbReference type="InterPro" id="IPR002543">
    <property type="entry name" value="FtsK_dom"/>
</dbReference>
<dbReference type="InterPro" id="IPR003593">
    <property type="entry name" value="AAA+_ATPase"/>
</dbReference>
<dbReference type="PANTHER" id="PTHR22683:SF1">
    <property type="entry name" value="TYPE VII SECRETION SYSTEM PROTEIN ESSC"/>
    <property type="match status" value="1"/>
</dbReference>
<dbReference type="SMART" id="SM00382">
    <property type="entry name" value="AAA"/>
    <property type="match status" value="3"/>
</dbReference>
<reference evidence="11 12" key="1">
    <citation type="submission" date="2017-02" db="EMBL/GenBank/DDBJ databases">
        <title>The new phylogeny of genus Mycobacterium.</title>
        <authorList>
            <person name="Tortoli E."/>
            <person name="Trovato A."/>
            <person name="Cirillo D.M."/>
        </authorList>
    </citation>
    <scope>NUCLEOTIDE SEQUENCE [LARGE SCALE GENOMIC DNA]</scope>
    <source>
        <strain evidence="11 12">DSM 45000</strain>
    </source>
</reference>
<evidence type="ECO:0000313" key="12">
    <source>
        <dbReference type="Proteomes" id="UP000192513"/>
    </source>
</evidence>
<keyword evidence="6 9" id="KW-0067">ATP-binding</keyword>
<dbReference type="PANTHER" id="PTHR22683">
    <property type="entry name" value="SPORULATION PROTEIN RELATED"/>
    <property type="match status" value="1"/>
</dbReference>
<dbReference type="GO" id="GO:0003677">
    <property type="term" value="F:DNA binding"/>
    <property type="evidence" value="ECO:0007669"/>
    <property type="project" value="InterPro"/>
</dbReference>
<name>A0A1X0I3T1_9MYCO</name>
<keyword evidence="7" id="KW-1133">Transmembrane helix</keyword>
<keyword evidence="3" id="KW-0812">Transmembrane</keyword>
<dbReference type="Gene3D" id="3.40.50.300">
    <property type="entry name" value="P-loop containing nucleotide triphosphate hydrolases"/>
    <property type="match status" value="3"/>
</dbReference>
<accession>A0A1X0I3T1</accession>
<feature type="domain" description="FtsK" evidence="10">
    <location>
        <begin position="410"/>
        <end position="609"/>
    </location>
</feature>
<keyword evidence="12" id="KW-1185">Reference proteome</keyword>
<evidence type="ECO:0000313" key="11">
    <source>
        <dbReference type="EMBL" id="ORB33733.1"/>
    </source>
</evidence>
<proteinExistence type="predicted"/>
<evidence type="ECO:0000256" key="6">
    <source>
        <dbReference type="ARBA" id="ARBA00022840"/>
    </source>
</evidence>
<gene>
    <name evidence="11" type="ORF">BST39_25590</name>
</gene>
<dbReference type="AlphaFoldDB" id="A0A1X0I3T1"/>
<dbReference type="STRING" id="590652.BST39_25590"/>
<sequence>MTQAFVPVPRRPPPTVPTADVVVDAPPDPPAPAAPGLLSRVLPSALAVAGIGVMAVALRSGQGGGRAPALVAFPIMMLASSLVTVLSGRVRRGHGDIDGDRLRYLEYLSRLRNTVVETAAAQHFSLMWSHPDPDALWTLIGGPRMWERRAADPDFCLVRVGTGAQPLATPLVAPRTSEAADPVTVSALHRFMRTHSTVVAPIAIGLRQSRRIVIDGDATAARGTLRAMICQLALFHPPDQLLIVAATSDGNRRHWEWLKWLPHNHHPTAADAVGRLRMVYRSAGEAQDALAGARPAHAVVVADLDDNVDGFAGATIVEVGSGRDGAPVTVSVLGETHRLLRPDRMDPVDALVCARRLAAYRGGAGFHGGGMGWPGLVGIEDVDRFDPVALWRSQDHRDRLCAPIGTGADGARLTLDIKEAAEHGMGPHGLCVGATGSGKSELLRTIALGMMLRNSPEVLNLLLIDFKGGATFLDYARAPHVAAVITNLADEAPLVARMSDALAGEMNRRQQLLRASGCVSAAAYEIKRRAGAAWAALPTLFIIVDEFSELLSQHPDFAEMFVALGRLGRSLGMHLLLASQRLDEGRLRGLDAHLSYRICLKTLSAAESRAVLGTLDAYELPNEPGAGYLRTSAGELVRFSAAYVSGPAPAGAPAFRPATAPCVQRYGTEKVGETIRAAESGESSERSVLQAILDRLAGHGPPAHRVWLPPLGPAPALHTLLRDEVTAPTALTVPLGIVDRPFEQRRTPLIADLRGAAGNVAFVGAPQSGKSTALRTLVTALAATHDARQVQFYCLDFGGGTLASTRTIPHVGAVAGRAEPRLVTRIVAECESVIRSREAVFGDHGIGSIAEYRQLRAQHKAWDADRFGDVFLVIDGWASLREEFGGLEASVTAIATQGLSFGVHVVLSASRWADIRPALRDQIGTRIELRLGDPVDSELNRKAAQHVPRDRPGRGLCGDGSHLMIALPAAEIGPSDFGAPPIPLLPRLVELDTVVGRAGDSIVLGIDERRLQPVTLEFDRQPHLLVLGDQECGKTATLRALCREIVRTTTPAEAHLVIADFRRTLLGAVEPEHLWGYAMSPGALAGLLPDLLDLIRRRMPPADASQEWLRAGSWWSGPDIYLVVDDYDLVAGPGGNPLTPIVEYLPYAADLGLHLVIARRSGGAERALFEPLLAGLRDVGCMMLTMDGFPGAEAPFGARRPARLPPGRGVLLTREGDEQLVQVAWSAP</sequence>
<dbReference type="Pfam" id="PF01580">
    <property type="entry name" value="FtsK_SpoIIIE"/>
    <property type="match status" value="2"/>
</dbReference>
<dbReference type="EMBL" id="MVIE01000053">
    <property type="protein sequence ID" value="ORB33733.1"/>
    <property type="molecule type" value="Genomic_DNA"/>
</dbReference>
<dbReference type="GO" id="GO:0005524">
    <property type="term" value="F:ATP binding"/>
    <property type="evidence" value="ECO:0007669"/>
    <property type="project" value="UniProtKB-UniRule"/>
</dbReference>
<dbReference type="RefSeq" id="WP_083175663.1">
    <property type="nucleotide sequence ID" value="NZ_AP022619.1"/>
</dbReference>
<feature type="domain" description="FtsK" evidence="10">
    <location>
        <begin position="746"/>
        <end position="938"/>
    </location>
</feature>
<feature type="binding site" evidence="9">
    <location>
        <begin position="764"/>
        <end position="771"/>
    </location>
    <ligand>
        <name>ATP</name>
        <dbReference type="ChEBI" id="CHEBI:30616"/>
    </ligand>
</feature>
<dbReference type="NCBIfam" id="TIGR03925">
    <property type="entry name" value="T7SS_EccC_b"/>
    <property type="match status" value="1"/>
</dbReference>